<evidence type="ECO:0000256" key="3">
    <source>
        <dbReference type="ARBA" id="ARBA00022741"/>
    </source>
</evidence>
<dbReference type="Pfam" id="PF17042">
    <property type="entry name" value="NBD_C"/>
    <property type="match status" value="1"/>
</dbReference>
<evidence type="ECO:0000259" key="7">
    <source>
        <dbReference type="Pfam" id="PF07005"/>
    </source>
</evidence>
<dbReference type="InterPro" id="IPR010737">
    <property type="entry name" value="4-carb_acid_sugar_kinase_N"/>
</dbReference>
<evidence type="ECO:0000256" key="1">
    <source>
        <dbReference type="ARBA" id="ARBA00005715"/>
    </source>
</evidence>
<keyword evidence="10" id="KW-1185">Reference proteome</keyword>
<keyword evidence="5" id="KW-0067">ATP-binding</keyword>
<dbReference type="InterPro" id="IPR037051">
    <property type="entry name" value="4-carb_acid_sugar_kinase_N_sf"/>
</dbReference>
<sequence>MSALHLYDLAMVHGLGGEGNAALSKLWSTPSPLTSGTWEPTRYKTISKTEALQSLPGFAHTTANLIDQIQAHDDPTGTQTCHDINALTMWDVDSLVTEFQSKSNGFFILTNSRALPPAEARKLVSNILRKVSEAATIAEQKFEVVLRGDSTLRGHFLEEIESHISAIGSPNAWIFAPFFEQGGRFTIDDVHYVAENNTLIPVADTPFATDRTFGYKSSNLRDYVLEKAGNSFTHRDIVSVTLKDIRQGGPEAIAAKLITAPKGGIVIMNAVKEEDMLLFCLALLDVQKKHNLRFGYRTGASFVSSRLGIPPKDPIEARQLAMPDIAMHTGGLIVVGSYVPKSSRQLETLIRRRGSELEVLTVDVPALLAEAGSQPDIQTTLQNSANMQRIVAQTSASLQSGKDVLVMTSRELMTTDSLATDAPAAVKHLTNLDINTLVASSLVHILRSLKICPRYLLAKGGVTSSDAATAGVGIKRGRVLGQAAPGVPIWWCEDDGDSKTVEEGGRRMKWTRLPLIVFPGNVGDEDTLADVVEKWAA</sequence>
<keyword evidence="3" id="KW-0547">Nucleotide-binding</keyword>
<feature type="domain" description="Four-carbon acid sugar kinase nucleotide binding" evidence="8">
    <location>
        <begin position="332"/>
        <end position="528"/>
    </location>
</feature>
<dbReference type="Gene3D" id="3.40.980.20">
    <property type="entry name" value="Four-carbon acid sugar kinase, nucleotide binding domain"/>
    <property type="match status" value="1"/>
</dbReference>
<dbReference type="InterPro" id="IPR031475">
    <property type="entry name" value="NBD_C"/>
</dbReference>
<evidence type="ECO:0000256" key="4">
    <source>
        <dbReference type="ARBA" id="ARBA00022777"/>
    </source>
</evidence>
<proteinExistence type="inferred from homology"/>
<feature type="domain" description="Four-carbon acid sugar kinase N-terminal" evidence="7">
    <location>
        <begin position="73"/>
        <end position="305"/>
    </location>
</feature>
<evidence type="ECO:0000256" key="5">
    <source>
        <dbReference type="ARBA" id="ARBA00022840"/>
    </source>
</evidence>
<dbReference type="Proteomes" id="UP001610334">
    <property type="component" value="Unassembled WGS sequence"/>
</dbReference>
<dbReference type="Pfam" id="PF07005">
    <property type="entry name" value="SBD_N"/>
    <property type="match status" value="1"/>
</dbReference>
<keyword evidence="4" id="KW-0418">Kinase</keyword>
<reference evidence="9 10" key="1">
    <citation type="submission" date="2024-07" db="EMBL/GenBank/DDBJ databases">
        <title>Section-level genome sequencing and comparative genomics of Aspergillus sections Usti and Cavernicolus.</title>
        <authorList>
            <consortium name="Lawrence Berkeley National Laboratory"/>
            <person name="Nybo J.L."/>
            <person name="Vesth T.C."/>
            <person name="Theobald S."/>
            <person name="Frisvad J.C."/>
            <person name="Larsen T.O."/>
            <person name="Kjaerboelling I."/>
            <person name="Rothschild-Mancinelli K."/>
            <person name="Lyhne E.K."/>
            <person name="Kogle M.E."/>
            <person name="Barry K."/>
            <person name="Clum A."/>
            <person name="Na H."/>
            <person name="Ledsgaard L."/>
            <person name="Lin J."/>
            <person name="Lipzen A."/>
            <person name="Kuo A."/>
            <person name="Riley R."/>
            <person name="Mondo S."/>
            <person name="Labutti K."/>
            <person name="Haridas S."/>
            <person name="Pangalinan J."/>
            <person name="Salamov A.A."/>
            <person name="Simmons B.A."/>
            <person name="Magnuson J.K."/>
            <person name="Chen J."/>
            <person name="Drula E."/>
            <person name="Henrissat B."/>
            <person name="Wiebenga A."/>
            <person name="Lubbers R.J."/>
            <person name="Gomes A.C."/>
            <person name="Makela M.R."/>
            <person name="Stajich J."/>
            <person name="Grigoriev I.V."/>
            <person name="Mortensen U.H."/>
            <person name="De Vries R.P."/>
            <person name="Baker S.E."/>
            <person name="Andersen M.R."/>
        </authorList>
    </citation>
    <scope>NUCLEOTIDE SEQUENCE [LARGE SCALE GENOMIC DNA]</scope>
    <source>
        <strain evidence="9 10">CBS 588.65</strain>
    </source>
</reference>
<keyword evidence="2" id="KW-0808">Transferase</keyword>
<evidence type="ECO:0000313" key="9">
    <source>
        <dbReference type="EMBL" id="KAL2814026.1"/>
    </source>
</evidence>
<dbReference type="EMBL" id="JBFXLT010000036">
    <property type="protein sequence ID" value="KAL2814026.1"/>
    <property type="molecule type" value="Genomic_DNA"/>
</dbReference>
<evidence type="ECO:0000313" key="10">
    <source>
        <dbReference type="Proteomes" id="UP001610334"/>
    </source>
</evidence>
<evidence type="ECO:0000259" key="8">
    <source>
        <dbReference type="Pfam" id="PF17042"/>
    </source>
</evidence>
<protein>
    <submittedName>
        <fullName evidence="9">Uncharacterized protein</fullName>
    </submittedName>
</protein>
<comment type="caution">
    <text evidence="9">The sequence shown here is derived from an EMBL/GenBank/DDBJ whole genome shotgun (WGS) entry which is preliminary data.</text>
</comment>
<dbReference type="Gene3D" id="3.40.50.10840">
    <property type="entry name" value="Putative sugar-binding, N-terminal domain"/>
    <property type="match status" value="1"/>
</dbReference>
<dbReference type="SUPFAM" id="SSF142764">
    <property type="entry name" value="YgbK-like"/>
    <property type="match status" value="1"/>
</dbReference>
<organism evidence="9 10">
    <name type="scientific">Aspergillus granulosus</name>
    <dbReference type="NCBI Taxonomy" id="176169"/>
    <lineage>
        <taxon>Eukaryota</taxon>
        <taxon>Fungi</taxon>
        <taxon>Dikarya</taxon>
        <taxon>Ascomycota</taxon>
        <taxon>Pezizomycotina</taxon>
        <taxon>Eurotiomycetes</taxon>
        <taxon>Eurotiomycetidae</taxon>
        <taxon>Eurotiales</taxon>
        <taxon>Aspergillaceae</taxon>
        <taxon>Aspergillus</taxon>
        <taxon>Aspergillus subgen. Nidulantes</taxon>
    </lineage>
</organism>
<gene>
    <name evidence="9" type="ORF">BJX63DRAFT_442687</name>
</gene>
<comment type="similarity">
    <text evidence="1">Belongs to the four-carbon acid sugar kinase family.</text>
</comment>
<dbReference type="InterPro" id="IPR042213">
    <property type="entry name" value="NBD_C_sf"/>
</dbReference>
<name>A0ABR4HEY3_9EURO</name>
<evidence type="ECO:0000256" key="2">
    <source>
        <dbReference type="ARBA" id="ARBA00022679"/>
    </source>
</evidence>
<evidence type="ECO:0000256" key="6">
    <source>
        <dbReference type="ARBA" id="ARBA00023277"/>
    </source>
</evidence>
<accession>A0ABR4HEY3</accession>
<keyword evidence="6" id="KW-0119">Carbohydrate metabolism</keyword>